<dbReference type="AlphaFoldDB" id="A0A354M2W7"/>
<dbReference type="EMBL" id="DNWC01000096">
    <property type="protein sequence ID" value="HBJ08856.1"/>
    <property type="molecule type" value="Genomic_DNA"/>
</dbReference>
<dbReference type="Proteomes" id="UP000262954">
    <property type="component" value="Unassembled WGS sequence"/>
</dbReference>
<dbReference type="PROSITE" id="PS51257">
    <property type="entry name" value="PROKAR_LIPOPROTEIN"/>
    <property type="match status" value="1"/>
</dbReference>
<dbReference type="InterPro" id="IPR011990">
    <property type="entry name" value="TPR-like_helical_dom_sf"/>
</dbReference>
<name>A0A354M2W7_9BACT</name>
<evidence type="ECO:0000313" key="2">
    <source>
        <dbReference type="Proteomes" id="UP000262954"/>
    </source>
</evidence>
<reference evidence="1 2" key="1">
    <citation type="journal article" date="2018" name="Nat. Biotechnol.">
        <title>A standardized bacterial taxonomy based on genome phylogeny substantially revises the tree of life.</title>
        <authorList>
            <person name="Parks D.H."/>
            <person name="Chuvochina M."/>
            <person name="Waite D.W."/>
            <person name="Rinke C."/>
            <person name="Skarshewski A."/>
            <person name="Chaumeil P.A."/>
            <person name="Hugenholtz P."/>
        </authorList>
    </citation>
    <scope>NUCLEOTIDE SEQUENCE [LARGE SCALE GENOMIC DNA]</scope>
    <source>
        <strain evidence="1">UBA11482</strain>
    </source>
</reference>
<dbReference type="InterPro" id="IPR024302">
    <property type="entry name" value="SusD-like"/>
</dbReference>
<evidence type="ECO:0000313" key="1">
    <source>
        <dbReference type="EMBL" id="HBJ08856.1"/>
    </source>
</evidence>
<protein>
    <submittedName>
        <fullName evidence="1">SusD/RagB family nutrient-binding outer membrane lipoprotein</fullName>
    </submittedName>
</protein>
<sequence>MKKIKIFFTLLGSVAFLGFQSCLDYDIPTDDFDQTEVKIDDTIYHGAADSIDYKKSVSEEGLDAAIRALNTSFRQARGGIYAMRGGKEGQTPGAHSYQRQFSLGPDNYAQFSVVPHSDFMYGELRHIYAVSPEFNPGPFSCYEISKNVFVPLLNRPEIDSIPEMKAIFLLLFNYASQEVADLYGPFPYVDFKANKQSSPFTYNDLRTIYVNIKANVDTVLKCLHYFDQKPEWYKSRVKGQMSEHLFDLSMMNAANVDTWIRFANSFKLRMAMHIVKVDNSMAREWAEEAVRDGVIERTDDEIGLRPMILGISHPLLDIANSWGDSRLSASFESLLKSLNHPYADYVFEKNNSAFVNKTTGEATPANTRIVGMREGVTPGIGQASGSNPYIGCSQLSAEVFAGYCPPLYLMKMSEVDFLRAEGHLYGWDMGGSESFFYNRGLDNAYLEDRDMKMASIYVTRLDEYKNLETPVAYTYVDPQGIVNNEPSVTQIGVKWNDGDTPEVKLEKIITQKYIAAYPYSYEPWVDMRRTGYPKVFPVINPGNGDGSVSAGNMIRRMPFPNTDDASIRDIQATGLKALGGADLQATRLWWDIDKPNF</sequence>
<accession>A0A354M2W7</accession>
<dbReference type="Gene3D" id="1.25.40.390">
    <property type="match status" value="1"/>
</dbReference>
<dbReference type="Pfam" id="PF12741">
    <property type="entry name" value="SusD-like"/>
    <property type="match status" value="1"/>
</dbReference>
<dbReference type="SUPFAM" id="SSF48452">
    <property type="entry name" value="TPR-like"/>
    <property type="match status" value="1"/>
</dbReference>
<proteinExistence type="predicted"/>
<organism evidence="1 2">
    <name type="scientific">Coprobacter fastidiosus</name>
    <dbReference type="NCBI Taxonomy" id="1099853"/>
    <lineage>
        <taxon>Bacteria</taxon>
        <taxon>Pseudomonadati</taxon>
        <taxon>Bacteroidota</taxon>
        <taxon>Bacteroidia</taxon>
        <taxon>Bacteroidales</taxon>
        <taxon>Barnesiellaceae</taxon>
        <taxon>Coprobacter</taxon>
    </lineage>
</organism>
<comment type="caution">
    <text evidence="1">The sequence shown here is derived from an EMBL/GenBank/DDBJ whole genome shotgun (WGS) entry which is preliminary data.</text>
</comment>
<keyword evidence="1" id="KW-0449">Lipoprotein</keyword>
<gene>
    <name evidence="1" type="ORF">DDY73_07595</name>
</gene>